<feature type="domain" description="HTH iclR-type" evidence="3">
    <location>
        <begin position="11"/>
        <end position="72"/>
    </location>
</feature>
<dbReference type="OrthoDB" id="6534574at2"/>
<dbReference type="PANTHER" id="PTHR30136">
    <property type="entry name" value="HELIX-TURN-HELIX TRANSCRIPTIONAL REGULATOR, ICLR FAMILY"/>
    <property type="match status" value="1"/>
</dbReference>
<dbReference type="InterPro" id="IPR005471">
    <property type="entry name" value="Tscrpt_reg_IclR_N"/>
</dbReference>
<sequence length="240" mass="25924">MSDKPQTSQPNQSLVDGIRCFQELTTSDHPLGTKELAERLGINMIKVNRLLRTLKAIGMAEQNQQKKYLPGPVVHVLAAQSFHSSALFRAATHVAIGHAYDDRTLAIGILWKDAVVYMYHALAHQNPAEGLGGYHLYHASQSSIGKALLAEMDDDALALCTADWSEDARAGLADTIAAIRRNGYACQRDAAGRINNIAATFSVGGAKAGIAFTDIAVEDSALESYVGELKTLIREIESYA</sequence>
<evidence type="ECO:0000313" key="4">
    <source>
        <dbReference type="EMBL" id="TCT29713.1"/>
    </source>
</evidence>
<dbReference type="SUPFAM" id="SSF46785">
    <property type="entry name" value="Winged helix' DNA-binding domain"/>
    <property type="match status" value="1"/>
</dbReference>
<dbReference type="InterPro" id="IPR036390">
    <property type="entry name" value="WH_DNA-bd_sf"/>
</dbReference>
<dbReference type="InterPro" id="IPR029016">
    <property type="entry name" value="GAF-like_dom_sf"/>
</dbReference>
<dbReference type="Gene3D" id="3.30.450.40">
    <property type="match status" value="1"/>
</dbReference>
<organism evidence="4 5">
    <name type="scientific">Martelella mediterranea</name>
    <dbReference type="NCBI Taxonomy" id="293089"/>
    <lineage>
        <taxon>Bacteria</taxon>
        <taxon>Pseudomonadati</taxon>
        <taxon>Pseudomonadota</taxon>
        <taxon>Alphaproteobacteria</taxon>
        <taxon>Hyphomicrobiales</taxon>
        <taxon>Aurantimonadaceae</taxon>
        <taxon>Martelella</taxon>
    </lineage>
</organism>
<proteinExistence type="predicted"/>
<dbReference type="EMBL" id="SMAR01000049">
    <property type="protein sequence ID" value="TCT29713.1"/>
    <property type="molecule type" value="Genomic_DNA"/>
</dbReference>
<dbReference type="Proteomes" id="UP000295097">
    <property type="component" value="Unassembled WGS sequence"/>
</dbReference>
<keyword evidence="5" id="KW-1185">Reference proteome</keyword>
<evidence type="ECO:0000256" key="2">
    <source>
        <dbReference type="ARBA" id="ARBA00023163"/>
    </source>
</evidence>
<dbReference type="AlphaFoldDB" id="A0A4R3NFT3"/>
<dbReference type="GO" id="GO:0003700">
    <property type="term" value="F:DNA-binding transcription factor activity"/>
    <property type="evidence" value="ECO:0007669"/>
    <property type="project" value="TreeGrafter"/>
</dbReference>
<dbReference type="Gene3D" id="1.10.10.10">
    <property type="entry name" value="Winged helix-like DNA-binding domain superfamily/Winged helix DNA-binding domain"/>
    <property type="match status" value="1"/>
</dbReference>
<evidence type="ECO:0000259" key="3">
    <source>
        <dbReference type="PROSITE" id="PS51077"/>
    </source>
</evidence>
<keyword evidence="1" id="KW-0805">Transcription regulation</keyword>
<name>A0A4R3NFT3_9HYPH</name>
<reference evidence="4 5" key="1">
    <citation type="submission" date="2019-03" db="EMBL/GenBank/DDBJ databases">
        <title>Freshwater and sediment microbial communities from various areas in North America, analyzing microbe dynamics in response to fracking.</title>
        <authorList>
            <person name="Lamendella R."/>
        </authorList>
    </citation>
    <scope>NUCLEOTIDE SEQUENCE [LARGE SCALE GENOMIC DNA]</scope>
    <source>
        <strain evidence="4 5">175.2</strain>
    </source>
</reference>
<dbReference type="SUPFAM" id="SSF55781">
    <property type="entry name" value="GAF domain-like"/>
    <property type="match status" value="1"/>
</dbReference>
<keyword evidence="2" id="KW-0804">Transcription</keyword>
<evidence type="ECO:0000313" key="5">
    <source>
        <dbReference type="Proteomes" id="UP000295097"/>
    </source>
</evidence>
<dbReference type="GO" id="GO:0045892">
    <property type="term" value="P:negative regulation of DNA-templated transcription"/>
    <property type="evidence" value="ECO:0007669"/>
    <property type="project" value="TreeGrafter"/>
</dbReference>
<dbReference type="PANTHER" id="PTHR30136:SF34">
    <property type="entry name" value="TRANSCRIPTIONAL REGULATOR"/>
    <property type="match status" value="1"/>
</dbReference>
<protein>
    <submittedName>
        <fullName evidence="4">DNA-binding IclR family transcriptional regulator</fullName>
    </submittedName>
</protein>
<dbReference type="InterPro" id="IPR036388">
    <property type="entry name" value="WH-like_DNA-bd_sf"/>
</dbReference>
<dbReference type="InterPro" id="IPR050707">
    <property type="entry name" value="HTH_MetabolicPath_Reg"/>
</dbReference>
<dbReference type="GO" id="GO:0003677">
    <property type="term" value="F:DNA binding"/>
    <property type="evidence" value="ECO:0007669"/>
    <property type="project" value="UniProtKB-KW"/>
</dbReference>
<evidence type="ECO:0000256" key="1">
    <source>
        <dbReference type="ARBA" id="ARBA00023015"/>
    </source>
</evidence>
<dbReference type="RefSeq" id="WP_132314076.1">
    <property type="nucleotide sequence ID" value="NZ_SMAR01000049.1"/>
</dbReference>
<dbReference type="PROSITE" id="PS51077">
    <property type="entry name" value="HTH_ICLR"/>
    <property type="match status" value="1"/>
</dbReference>
<comment type="caution">
    <text evidence="4">The sequence shown here is derived from an EMBL/GenBank/DDBJ whole genome shotgun (WGS) entry which is preliminary data.</text>
</comment>
<gene>
    <name evidence="4" type="ORF">EDC90_10497</name>
</gene>
<accession>A0A4R3NFT3</accession>
<keyword evidence="4" id="KW-0238">DNA-binding</keyword>